<name>A0A7J6EY98_CANSA</name>
<evidence type="ECO:0000313" key="2">
    <source>
        <dbReference type="EMBL" id="KAF4362630.1"/>
    </source>
</evidence>
<dbReference type="InterPro" id="IPR036397">
    <property type="entry name" value="RNaseH_sf"/>
</dbReference>
<dbReference type="PANTHER" id="PTHR47074:SF21">
    <property type="entry name" value="RNASE H TYPE-1 DOMAIN-CONTAINING PROTEIN"/>
    <property type="match status" value="1"/>
</dbReference>
<evidence type="ECO:0000313" key="3">
    <source>
        <dbReference type="Proteomes" id="UP000583929"/>
    </source>
</evidence>
<reference evidence="2 3" key="1">
    <citation type="journal article" date="2020" name="bioRxiv">
        <title>Sequence and annotation of 42 cannabis genomes reveals extensive copy number variation in cannabinoid synthesis and pathogen resistance genes.</title>
        <authorList>
            <person name="Mckernan K.J."/>
            <person name="Helbert Y."/>
            <person name="Kane L.T."/>
            <person name="Ebling H."/>
            <person name="Zhang L."/>
            <person name="Liu B."/>
            <person name="Eaton Z."/>
            <person name="Mclaughlin S."/>
            <person name="Kingan S."/>
            <person name="Baybayan P."/>
            <person name="Concepcion G."/>
            <person name="Jordan M."/>
            <person name="Riva A."/>
            <person name="Barbazuk W."/>
            <person name="Harkins T."/>
        </authorList>
    </citation>
    <scope>NUCLEOTIDE SEQUENCE [LARGE SCALE GENOMIC DNA]</scope>
    <source>
        <strain evidence="3">cv. Jamaican Lion 4</strain>
        <tissue evidence="2">Leaf</tissue>
    </source>
</reference>
<dbReference type="InterPro" id="IPR052929">
    <property type="entry name" value="RNase_H-like_EbsB-rel"/>
</dbReference>
<dbReference type="AlphaFoldDB" id="A0A7J6EY98"/>
<dbReference type="EMBL" id="JAATIQ010000309">
    <property type="protein sequence ID" value="KAF4362630.1"/>
    <property type="molecule type" value="Genomic_DNA"/>
</dbReference>
<dbReference type="CDD" id="cd06222">
    <property type="entry name" value="RNase_H_like"/>
    <property type="match status" value="1"/>
</dbReference>
<accession>A0A7J6EY98</accession>
<proteinExistence type="predicted"/>
<evidence type="ECO:0000259" key="1">
    <source>
        <dbReference type="Pfam" id="PF13456"/>
    </source>
</evidence>
<sequence length="155" mass="17533">MVWNQRNNVVFNKPALTVVDVEHFVIDLLQKYRDVQNQGFQQNPVSPSLAEVMFVSKSLAQLNYLLLGCASTPIYAEAKALQATLSWCVVVHFPIEATELDCQVLVNKIKHKWKDRSSFSDLVQLVKNSLSLFPNVSLNHISRNDNVSAHNLARN</sequence>
<dbReference type="Gene3D" id="3.30.420.10">
    <property type="entry name" value="Ribonuclease H-like superfamily/Ribonuclease H"/>
    <property type="match status" value="1"/>
</dbReference>
<feature type="domain" description="RNase H type-1" evidence="1">
    <location>
        <begin position="71"/>
        <end position="154"/>
    </location>
</feature>
<comment type="caution">
    <text evidence="2">The sequence shown here is derived from an EMBL/GenBank/DDBJ whole genome shotgun (WGS) entry which is preliminary data.</text>
</comment>
<dbReference type="GO" id="GO:0004523">
    <property type="term" value="F:RNA-DNA hybrid ribonuclease activity"/>
    <property type="evidence" value="ECO:0007669"/>
    <property type="project" value="InterPro"/>
</dbReference>
<organism evidence="2 3">
    <name type="scientific">Cannabis sativa</name>
    <name type="common">Hemp</name>
    <name type="synonym">Marijuana</name>
    <dbReference type="NCBI Taxonomy" id="3483"/>
    <lineage>
        <taxon>Eukaryota</taxon>
        <taxon>Viridiplantae</taxon>
        <taxon>Streptophyta</taxon>
        <taxon>Embryophyta</taxon>
        <taxon>Tracheophyta</taxon>
        <taxon>Spermatophyta</taxon>
        <taxon>Magnoliopsida</taxon>
        <taxon>eudicotyledons</taxon>
        <taxon>Gunneridae</taxon>
        <taxon>Pentapetalae</taxon>
        <taxon>rosids</taxon>
        <taxon>fabids</taxon>
        <taxon>Rosales</taxon>
        <taxon>Cannabaceae</taxon>
        <taxon>Cannabis</taxon>
    </lineage>
</organism>
<gene>
    <name evidence="2" type="ORF">G4B88_026192</name>
</gene>
<dbReference type="Pfam" id="PF13456">
    <property type="entry name" value="RVT_3"/>
    <property type="match status" value="1"/>
</dbReference>
<dbReference type="InterPro" id="IPR002156">
    <property type="entry name" value="RNaseH_domain"/>
</dbReference>
<dbReference type="PANTHER" id="PTHR47074">
    <property type="entry name" value="BNAC02G40300D PROTEIN"/>
    <property type="match status" value="1"/>
</dbReference>
<dbReference type="InterPro" id="IPR044730">
    <property type="entry name" value="RNase_H-like_dom_plant"/>
</dbReference>
<protein>
    <recommendedName>
        <fullName evidence="1">RNase H type-1 domain-containing protein</fullName>
    </recommendedName>
</protein>
<dbReference type="GO" id="GO:0003676">
    <property type="term" value="F:nucleic acid binding"/>
    <property type="evidence" value="ECO:0007669"/>
    <property type="project" value="InterPro"/>
</dbReference>
<dbReference type="Proteomes" id="UP000583929">
    <property type="component" value="Unassembled WGS sequence"/>
</dbReference>
<keyword evidence="3" id="KW-1185">Reference proteome</keyword>